<accession>A0ABP4XBT8</accession>
<sequence>MSGETMMGFGFKQAWLAVRDGDPAAVVAALGLRDLGPAPWRTAVDMAYLTDDRVVVTPPLPGAGGPWLLVAGRWLLLRAYRTLDLGALSTTLGTEVQLFATHRVSETHRWARAVGGFVLRDFEHAGDRGEVVVWHGEPDAAELAAGLPATLDDDLDILVSEDDVMAVAAAWSVDPTSIDGRPATASPHVAATRPLT</sequence>
<comment type="caution">
    <text evidence="1">The sequence shown here is derived from an EMBL/GenBank/DDBJ whole genome shotgun (WGS) entry which is preliminary data.</text>
</comment>
<protein>
    <submittedName>
        <fullName evidence="1">Uncharacterized protein</fullName>
    </submittedName>
</protein>
<organism evidence="1 2">
    <name type="scientific">Luedemannella helvata</name>
    <dbReference type="NCBI Taxonomy" id="349315"/>
    <lineage>
        <taxon>Bacteria</taxon>
        <taxon>Bacillati</taxon>
        <taxon>Actinomycetota</taxon>
        <taxon>Actinomycetes</taxon>
        <taxon>Micromonosporales</taxon>
        <taxon>Micromonosporaceae</taxon>
        <taxon>Luedemannella</taxon>
    </lineage>
</organism>
<proteinExistence type="predicted"/>
<dbReference type="EMBL" id="BAAALS010000028">
    <property type="protein sequence ID" value="GAA1770441.1"/>
    <property type="molecule type" value="Genomic_DNA"/>
</dbReference>
<keyword evidence="2" id="KW-1185">Reference proteome</keyword>
<dbReference type="Proteomes" id="UP001500655">
    <property type="component" value="Unassembled WGS sequence"/>
</dbReference>
<name>A0ABP4XBT8_9ACTN</name>
<evidence type="ECO:0000313" key="1">
    <source>
        <dbReference type="EMBL" id="GAA1770441.1"/>
    </source>
</evidence>
<evidence type="ECO:0000313" key="2">
    <source>
        <dbReference type="Proteomes" id="UP001500655"/>
    </source>
</evidence>
<gene>
    <name evidence="1" type="ORF">GCM10009681_47300</name>
</gene>
<dbReference type="RefSeq" id="WP_344086133.1">
    <property type="nucleotide sequence ID" value="NZ_BAAALS010000028.1"/>
</dbReference>
<reference evidence="2" key="1">
    <citation type="journal article" date="2019" name="Int. J. Syst. Evol. Microbiol.">
        <title>The Global Catalogue of Microorganisms (GCM) 10K type strain sequencing project: providing services to taxonomists for standard genome sequencing and annotation.</title>
        <authorList>
            <consortium name="The Broad Institute Genomics Platform"/>
            <consortium name="The Broad Institute Genome Sequencing Center for Infectious Disease"/>
            <person name="Wu L."/>
            <person name="Ma J."/>
        </authorList>
    </citation>
    <scope>NUCLEOTIDE SEQUENCE [LARGE SCALE GENOMIC DNA]</scope>
    <source>
        <strain evidence="2">JCM 13249</strain>
    </source>
</reference>